<feature type="signal peptide" evidence="6">
    <location>
        <begin position="1"/>
        <end position="23"/>
    </location>
</feature>
<dbReference type="InterPro" id="IPR004447">
    <property type="entry name" value="Peptidase_S41A"/>
</dbReference>
<evidence type="ECO:0000256" key="5">
    <source>
        <dbReference type="RuleBase" id="RU004404"/>
    </source>
</evidence>
<dbReference type="EC" id="3.4.21.102" evidence="8"/>
<dbReference type="Pfam" id="PF00595">
    <property type="entry name" value="PDZ"/>
    <property type="match status" value="1"/>
</dbReference>
<feature type="domain" description="PDZ" evidence="7">
    <location>
        <begin position="247"/>
        <end position="324"/>
    </location>
</feature>
<dbReference type="InterPro" id="IPR040573">
    <property type="entry name" value="TSP_N"/>
</dbReference>
<dbReference type="InterPro" id="IPR036034">
    <property type="entry name" value="PDZ_sf"/>
</dbReference>
<evidence type="ECO:0000313" key="9">
    <source>
        <dbReference type="Proteomes" id="UP000680020"/>
    </source>
</evidence>
<dbReference type="InterPro" id="IPR005151">
    <property type="entry name" value="Tail-specific_protease"/>
</dbReference>
<dbReference type="InterPro" id="IPR029045">
    <property type="entry name" value="ClpP/crotonase-like_dom_sf"/>
</dbReference>
<name>A0AB35BUU2_9GAMM</name>
<organism evidence="8 9">
    <name type="scientific">Wohlfahrtiimonas chitiniclastica</name>
    <dbReference type="NCBI Taxonomy" id="400946"/>
    <lineage>
        <taxon>Bacteria</taxon>
        <taxon>Pseudomonadati</taxon>
        <taxon>Pseudomonadota</taxon>
        <taxon>Gammaproteobacteria</taxon>
        <taxon>Cardiobacteriales</taxon>
        <taxon>Ignatzschineriaceae</taxon>
        <taxon>Wohlfahrtiimonas</taxon>
    </lineage>
</organism>
<gene>
    <name evidence="8" type="ORF">J7561_01925</name>
</gene>
<keyword evidence="2 5" id="KW-0645">Protease</keyword>
<dbReference type="SUPFAM" id="SSF50156">
    <property type="entry name" value="PDZ domain-like"/>
    <property type="match status" value="1"/>
</dbReference>
<evidence type="ECO:0000256" key="3">
    <source>
        <dbReference type="ARBA" id="ARBA00022801"/>
    </source>
</evidence>
<dbReference type="SUPFAM" id="SSF52096">
    <property type="entry name" value="ClpP/crotonase"/>
    <property type="match status" value="1"/>
</dbReference>
<dbReference type="GO" id="GO:0004252">
    <property type="term" value="F:serine-type endopeptidase activity"/>
    <property type="evidence" value="ECO:0007669"/>
    <property type="project" value="UniProtKB-EC"/>
</dbReference>
<dbReference type="CDD" id="cd07560">
    <property type="entry name" value="Peptidase_S41_CPP"/>
    <property type="match status" value="1"/>
</dbReference>
<dbReference type="AlphaFoldDB" id="A0AB35BUU2"/>
<evidence type="ECO:0000256" key="6">
    <source>
        <dbReference type="SAM" id="SignalP"/>
    </source>
</evidence>
<dbReference type="RefSeq" id="WP_213403335.1">
    <property type="nucleotide sequence ID" value="NZ_JAGIBT010000001.1"/>
</dbReference>
<reference evidence="8" key="1">
    <citation type="submission" date="2021-03" db="EMBL/GenBank/DDBJ databases">
        <title>Identification and antibiotic profiling of Wohlfahrtiimonas chitiniclastica, an underestimated human pathogen.</title>
        <authorList>
            <person name="Kopf A."/>
            <person name="Bunk B."/>
            <person name="Coldewey S."/>
            <person name="Gunzer F."/>
            <person name="Riedel T."/>
            <person name="Schroettner P."/>
        </authorList>
    </citation>
    <scope>NUCLEOTIDE SEQUENCE</scope>
    <source>
        <strain evidence="8">DSM 100917</strain>
    </source>
</reference>
<dbReference type="NCBIfam" id="TIGR00225">
    <property type="entry name" value="prc"/>
    <property type="match status" value="1"/>
</dbReference>
<feature type="chain" id="PRO_5044202133" evidence="6">
    <location>
        <begin position="24"/>
        <end position="709"/>
    </location>
</feature>
<comment type="caution">
    <text evidence="8">The sequence shown here is derived from an EMBL/GenBank/DDBJ whole genome shotgun (WGS) entry which is preliminary data.</text>
</comment>
<dbReference type="GO" id="GO:0006508">
    <property type="term" value="P:proteolysis"/>
    <property type="evidence" value="ECO:0007669"/>
    <property type="project" value="UniProtKB-KW"/>
</dbReference>
<comment type="similarity">
    <text evidence="1 5">Belongs to the peptidase S41A family.</text>
</comment>
<dbReference type="Pfam" id="PF03572">
    <property type="entry name" value="Peptidase_S41"/>
    <property type="match status" value="1"/>
</dbReference>
<sequence>MKRTKWGMILPLAAALLFSNVQASELPVIPASAIEQKQLPQIQSNKRFERISSAHAAAMAQFQYGQLPINDALSERIYSLYLNSLDPQHVYFLQSDIDQFNQHKYLFDDYLRKAQLHFPFEMYNRLIERIDERETAIEQLIDGDFDFTTDEEILINRKDEPFAQTTDELNAIWAQRIKNELLNLIVSDDEITLDDAKAKLKKRYASRHERLMQVDADDIFEIYMNAISLAFDPHSGYLSHRTMENFNINMSLSLQGIGTVLRQDDDGISIMEIVSGGPADLSNQLMVGDQIIGVAQGDDGEFLDIVGMRLDHVVDKIRGKKGTVIRLQVLGNKGKGPEKIVRIVRDKVKLEQQAAKSDVKTIEKDGKTQKIGVITLPTFYSDFEGSKEGEKEFRSTTRDMKRLVNELTDKEHIDGLVIDLRGNGGGSLEEVINLSALFIPEKKTVVQVKNYNGSIETRHSVNEKPIYDGPLMVITDRLSASASEIFAGSIQDQARGLIVGNTTFGKGTVQSLLPLDGWLAKADKPGQSKVTIAMFYRANGESTQEKGVVPDIVLPQIYNPQDIGEAKEKYVLPWDKIPAAKDLKVTETLTEFVAPLQEAHDERLTQDEKLKIFQAQRDKIQALWDVKTLSLNLDERRQELNTQEKASFDNANEIRALYNLEPLTLEQYKNEDGTHTELLKETTPDVLLDESVNIMSDYIDLIQQKSPAK</sequence>
<dbReference type="SMART" id="SM00245">
    <property type="entry name" value="TSPc"/>
    <property type="match status" value="1"/>
</dbReference>
<dbReference type="Gene3D" id="3.90.226.10">
    <property type="entry name" value="2-enoyl-CoA Hydratase, Chain A, domain 1"/>
    <property type="match status" value="1"/>
</dbReference>
<keyword evidence="6" id="KW-0732">Signal</keyword>
<dbReference type="Gene3D" id="2.30.42.10">
    <property type="match status" value="1"/>
</dbReference>
<evidence type="ECO:0000313" key="8">
    <source>
        <dbReference type="EMBL" id="MBS7823960.1"/>
    </source>
</evidence>
<evidence type="ECO:0000256" key="4">
    <source>
        <dbReference type="ARBA" id="ARBA00022825"/>
    </source>
</evidence>
<dbReference type="GO" id="GO:0007165">
    <property type="term" value="P:signal transduction"/>
    <property type="evidence" value="ECO:0007669"/>
    <property type="project" value="TreeGrafter"/>
</dbReference>
<evidence type="ECO:0000256" key="2">
    <source>
        <dbReference type="ARBA" id="ARBA00022670"/>
    </source>
</evidence>
<dbReference type="PANTHER" id="PTHR32060">
    <property type="entry name" value="TAIL-SPECIFIC PROTEASE"/>
    <property type="match status" value="1"/>
</dbReference>
<dbReference type="FunFam" id="3.90.226.10:FF:000090">
    <property type="entry name" value="Tail-specific protease"/>
    <property type="match status" value="1"/>
</dbReference>
<dbReference type="EMBL" id="JAGIBU010000001">
    <property type="protein sequence ID" value="MBS7823960.1"/>
    <property type="molecule type" value="Genomic_DNA"/>
</dbReference>
<dbReference type="PANTHER" id="PTHR32060:SF22">
    <property type="entry name" value="CARBOXYL-TERMINAL-PROCESSING PEPTIDASE 3, CHLOROPLASTIC"/>
    <property type="match status" value="1"/>
</dbReference>
<proteinExistence type="inferred from homology"/>
<keyword evidence="3 5" id="KW-0378">Hydrolase</keyword>
<dbReference type="Proteomes" id="UP000680020">
    <property type="component" value="Unassembled WGS sequence"/>
</dbReference>
<dbReference type="InterPro" id="IPR020992">
    <property type="entry name" value="Tail_Prtase_C"/>
</dbReference>
<dbReference type="PROSITE" id="PS50106">
    <property type="entry name" value="PDZ"/>
    <property type="match status" value="1"/>
</dbReference>
<protein>
    <submittedName>
        <fullName evidence="8">Carboxy terminal-processing peptidase</fullName>
        <ecNumber evidence="8">3.4.21.102</ecNumber>
    </submittedName>
</protein>
<dbReference type="SMART" id="SM00228">
    <property type="entry name" value="PDZ"/>
    <property type="match status" value="1"/>
</dbReference>
<dbReference type="Pfam" id="PF17804">
    <property type="entry name" value="TSP_NTD"/>
    <property type="match status" value="1"/>
</dbReference>
<dbReference type="InterPro" id="IPR001478">
    <property type="entry name" value="PDZ"/>
</dbReference>
<dbReference type="Pfam" id="PF11818">
    <property type="entry name" value="DUF3340"/>
    <property type="match status" value="1"/>
</dbReference>
<dbReference type="CDD" id="cd06782">
    <property type="entry name" value="cpPDZ_CPP-like"/>
    <property type="match status" value="1"/>
</dbReference>
<evidence type="ECO:0000259" key="7">
    <source>
        <dbReference type="PROSITE" id="PS50106"/>
    </source>
</evidence>
<keyword evidence="4 5" id="KW-0720">Serine protease</keyword>
<dbReference type="GO" id="GO:0030288">
    <property type="term" value="C:outer membrane-bounded periplasmic space"/>
    <property type="evidence" value="ECO:0007669"/>
    <property type="project" value="TreeGrafter"/>
</dbReference>
<evidence type="ECO:0000256" key="1">
    <source>
        <dbReference type="ARBA" id="ARBA00009179"/>
    </source>
</evidence>
<accession>A0AB35BUU2</accession>